<dbReference type="GO" id="GO:0030798">
    <property type="term" value="F:trans-aconitate 2-methyltransferase activity"/>
    <property type="evidence" value="ECO:0007669"/>
    <property type="project" value="UniProtKB-EC"/>
</dbReference>
<gene>
    <name evidence="1" type="ORF">BLSS_1157</name>
</gene>
<evidence type="ECO:0000313" key="1">
    <source>
        <dbReference type="EMBL" id="KFI68494.1"/>
    </source>
</evidence>
<name>A0A087BBU4_BIFLN</name>
<sequence length="81" mass="9697">MVTRDSEQYLRFKREHTLPSHEAIMDWYRGTGMRPYLQALDDAGRKKFEAEVFSQVREEYPTQSDGSIIFPFPRFFFLATR</sequence>
<keyword evidence="1" id="KW-0489">Methyltransferase</keyword>
<accession>A0A087BBU4</accession>
<evidence type="ECO:0000313" key="2">
    <source>
        <dbReference type="Proteomes" id="UP000029024"/>
    </source>
</evidence>
<dbReference type="RefSeq" id="WP_011067941.1">
    <property type="nucleotide sequence ID" value="NZ_JAERWB010000001.1"/>
</dbReference>
<proteinExistence type="predicted"/>
<dbReference type="Proteomes" id="UP000029024">
    <property type="component" value="Unassembled WGS sequence"/>
</dbReference>
<organism evidence="1 2">
    <name type="scientific">Bifidobacterium longum subsp. suis</name>
    <dbReference type="NCBI Taxonomy" id="1695"/>
    <lineage>
        <taxon>Bacteria</taxon>
        <taxon>Bacillati</taxon>
        <taxon>Actinomycetota</taxon>
        <taxon>Actinomycetes</taxon>
        <taxon>Bifidobacteriales</taxon>
        <taxon>Bifidobacteriaceae</taxon>
        <taxon>Bifidobacterium</taxon>
    </lineage>
</organism>
<dbReference type="GO" id="GO:0032259">
    <property type="term" value="P:methylation"/>
    <property type="evidence" value="ECO:0007669"/>
    <property type="project" value="UniProtKB-KW"/>
</dbReference>
<dbReference type="EC" id="2.1.1.144" evidence="1"/>
<dbReference type="AlphaFoldDB" id="A0A087BBU4"/>
<dbReference type="Gene3D" id="1.10.150.290">
    <property type="entry name" value="S-adenosyl-L-methionine-dependent methyltransferases"/>
    <property type="match status" value="1"/>
</dbReference>
<reference evidence="1 2" key="1">
    <citation type="submission" date="2014-03" db="EMBL/GenBank/DDBJ databases">
        <title>Genomics of Bifidobacteria.</title>
        <authorList>
            <person name="Ventura M."/>
            <person name="Milani C."/>
            <person name="Lugli G.A."/>
        </authorList>
    </citation>
    <scope>NUCLEOTIDE SEQUENCE [LARGE SCALE GENOMIC DNA]</scope>
    <source>
        <strain evidence="1 2">LMG 21814</strain>
    </source>
</reference>
<keyword evidence="1" id="KW-0808">Transferase</keyword>
<protein>
    <submittedName>
        <fullName evidence="1">Trans-aconitate methyltransferase-like protein</fullName>
        <ecNumber evidence="1">2.1.1.144</ecNumber>
    </submittedName>
</protein>
<comment type="caution">
    <text evidence="1">The sequence shown here is derived from an EMBL/GenBank/DDBJ whole genome shotgun (WGS) entry which is preliminary data.</text>
</comment>
<dbReference type="InterPro" id="IPR023149">
    <property type="entry name" value="Trans_acon_MeTrfase_C"/>
</dbReference>
<dbReference type="EMBL" id="JGZA01000018">
    <property type="protein sequence ID" value="KFI68494.1"/>
    <property type="molecule type" value="Genomic_DNA"/>
</dbReference>